<proteinExistence type="predicted"/>
<dbReference type="GO" id="GO:0006629">
    <property type="term" value="P:lipid metabolic process"/>
    <property type="evidence" value="ECO:0007669"/>
    <property type="project" value="InterPro"/>
</dbReference>
<dbReference type="PANTHER" id="PTHR12563">
    <property type="entry name" value="GLYCEROL-3-PHOSPHATE ACYLTRANSFERASE"/>
    <property type="match status" value="1"/>
</dbReference>
<evidence type="ECO:0000313" key="3">
    <source>
        <dbReference type="Ensembl" id="ENSBTAP00000090277.1"/>
    </source>
</evidence>
<dbReference type="PANTHER" id="PTHR12563:SF15">
    <property type="entry name" value="GLYCEROL-3-PHOSPHATE ACYLTRANSFERASE 2, MITOCHONDRIAL"/>
    <property type="match status" value="1"/>
</dbReference>
<dbReference type="InterPro" id="IPR045520">
    <property type="entry name" value="GPAT/DHAPAT_C"/>
</dbReference>
<dbReference type="GeneTree" id="ENSGT00520000055570"/>
<feature type="region of interest" description="Disordered" evidence="1">
    <location>
        <begin position="1"/>
        <end position="23"/>
    </location>
</feature>
<reference evidence="3" key="2">
    <citation type="submission" date="2025-08" db="UniProtKB">
        <authorList>
            <consortium name="Ensembl"/>
        </authorList>
    </citation>
    <scope>IDENTIFICATION</scope>
    <source>
        <strain evidence="3">Hereford</strain>
    </source>
</reference>
<reference evidence="3" key="3">
    <citation type="submission" date="2025-09" db="UniProtKB">
        <authorList>
            <consortium name="Ensembl"/>
        </authorList>
    </citation>
    <scope>IDENTIFICATION</scope>
    <source>
        <strain evidence="3">Hereford</strain>
    </source>
</reference>
<evidence type="ECO:0000259" key="2">
    <source>
        <dbReference type="Pfam" id="PF19277"/>
    </source>
</evidence>
<accession>A0AAA9SUY3</accession>
<sequence>MNTMAEARLQTQKKSSQDGQETSLWSSGFGMKLEAVTPFLGKYRPFVGRCCQTCTPKSWESLFHRSIMDLGFCNVILVKEENTRFRGWLVRRLCYFLWSLEQHIPPCQDASQKIMESTGVQNVISGRAPGGAGEGQVPSHVRKEVQRILGHIQAPPRPFLLRALLKKLGGLFLPPEANLSPDSPEGVLARAVVHATVEQLLASRQPLLIFLEEPPGVRGPRLSALGLSWLGLVVQGVQAGIVPDTLLVPVAVTYDLVPEAPHDTCHALAPLGLWTGALAVLRSLRRWGCGRRVCVRVNLAQPFSLQEYIIDARSCWGSRQTLEQLLQPIVLGQCTAVPDTEKEQEWTPVTGPLLALREEDQLLVRRLSWHVLNASVASSAVMSTAIMATLLLFKHQKGVFLSQLLGEFSWLTEETLLRGFDVGFSGQLRCLVQHTLSLLRPHVALLRIQQGDLLVVPRPGPGLTSLARLSAELLPTFLSEAVGACAVRGLLAGRVPPEGPWELQGVELLSQKELYCQILLLLHLLPQDLLLLQPCQSCYCYCQEVLDRLIQCGLLVAEETRGSQPACDTGRQRLSARLLWKLSGDFTDSDSDDFEEAEGRYFRLSQQSRCPDFFLFLCRLLSPVLKAFAQAAAFLHRGRLPDTESGYTEQLFQFLRATAQEEGLFECADPNLAISAIWTFRDLGVLQQTPGPTGPMLHLSPAFASRDSQEKLGQFIRQFICS</sequence>
<feature type="domain" description="GPAT/DHAPAT C-terminal" evidence="2">
    <location>
        <begin position="278"/>
        <end position="688"/>
    </location>
</feature>
<dbReference type="InterPro" id="IPR022284">
    <property type="entry name" value="GPAT/DHAPAT"/>
</dbReference>
<evidence type="ECO:0000256" key="1">
    <source>
        <dbReference type="SAM" id="MobiDB-lite"/>
    </source>
</evidence>
<gene>
    <name evidence="3" type="primary">GPAT2</name>
</gene>
<organism evidence="3 4">
    <name type="scientific">Bos taurus</name>
    <name type="common">Bovine</name>
    <dbReference type="NCBI Taxonomy" id="9913"/>
    <lineage>
        <taxon>Eukaryota</taxon>
        <taxon>Metazoa</taxon>
        <taxon>Chordata</taxon>
        <taxon>Craniata</taxon>
        <taxon>Vertebrata</taxon>
        <taxon>Euteleostomi</taxon>
        <taxon>Mammalia</taxon>
        <taxon>Eutheria</taxon>
        <taxon>Laurasiatheria</taxon>
        <taxon>Artiodactyla</taxon>
        <taxon>Ruminantia</taxon>
        <taxon>Pecora</taxon>
        <taxon>Bovidae</taxon>
        <taxon>Bovinae</taxon>
        <taxon>Bos</taxon>
    </lineage>
</organism>
<dbReference type="Pfam" id="PF19277">
    <property type="entry name" value="GPAT_C"/>
    <property type="match status" value="1"/>
</dbReference>
<reference evidence="3" key="1">
    <citation type="submission" date="2018-03" db="EMBL/GenBank/DDBJ databases">
        <title>ARS-UCD1.2.</title>
        <authorList>
            <person name="Rosen B.D."/>
            <person name="Bickhart D.M."/>
            <person name="Koren S."/>
            <person name="Schnabel R.D."/>
            <person name="Hall R."/>
            <person name="Zimin A."/>
            <person name="Dreischer C."/>
            <person name="Schultheiss S."/>
            <person name="Schroeder S.G."/>
            <person name="Elsik C.G."/>
            <person name="Couldrey C."/>
            <person name="Liu G.E."/>
            <person name="Van Tassell C.P."/>
            <person name="Phillippy A.M."/>
            <person name="Smith T.P.L."/>
            <person name="Medrano J.F."/>
        </authorList>
    </citation>
    <scope>NUCLEOTIDE SEQUENCE [LARGE SCALE GENOMIC DNA]</scope>
    <source>
        <strain evidence="3">Hereford</strain>
    </source>
</reference>
<dbReference type="Ensembl" id="ENSBTAT00000134640.1">
    <property type="protein sequence ID" value="ENSBTAP00000090277.1"/>
    <property type="gene ID" value="ENSBTAG00000011558.8"/>
</dbReference>
<dbReference type="Proteomes" id="UP000009136">
    <property type="component" value="Chromosome 11"/>
</dbReference>
<evidence type="ECO:0000313" key="4">
    <source>
        <dbReference type="Proteomes" id="UP000009136"/>
    </source>
</evidence>
<dbReference type="GO" id="GO:0008374">
    <property type="term" value="F:O-acyltransferase activity"/>
    <property type="evidence" value="ECO:0007669"/>
    <property type="project" value="InterPro"/>
</dbReference>
<keyword evidence="4" id="KW-1185">Reference proteome</keyword>
<name>A0AAA9SUY3_BOVIN</name>
<dbReference type="AlphaFoldDB" id="A0AAA9SUY3"/>
<protein>
    <submittedName>
        <fullName evidence="3">Glycerol-3-phosphate acyltransferase 2, mitochondrial</fullName>
    </submittedName>
</protein>